<evidence type="ECO:0000313" key="2">
    <source>
        <dbReference type="Proteomes" id="UP000248057"/>
    </source>
</evidence>
<gene>
    <name evidence="1" type="ORF">DFR60_101502</name>
</gene>
<name>A0A2V3YS59_9FIRM</name>
<accession>A0A2V3YS59</accession>
<comment type="caution">
    <text evidence="1">The sequence shown here is derived from an EMBL/GenBank/DDBJ whole genome shotgun (WGS) entry which is preliminary data.</text>
</comment>
<keyword evidence="2" id="KW-1185">Reference proteome</keyword>
<proteinExistence type="predicted"/>
<dbReference type="EMBL" id="QJKD01000001">
    <property type="protein sequence ID" value="PXX57194.1"/>
    <property type="molecule type" value="Genomic_DNA"/>
</dbReference>
<protein>
    <submittedName>
        <fullName evidence="1">Uncharacterized protein</fullName>
    </submittedName>
</protein>
<dbReference type="Proteomes" id="UP000248057">
    <property type="component" value="Unassembled WGS sequence"/>
</dbReference>
<dbReference type="GeneID" id="86059847"/>
<reference evidence="1 2" key="1">
    <citation type="submission" date="2018-05" db="EMBL/GenBank/DDBJ databases">
        <title>Genomic Encyclopedia of Type Strains, Phase IV (KMG-IV): sequencing the most valuable type-strain genomes for metagenomic binning, comparative biology and taxonomic classification.</title>
        <authorList>
            <person name="Goeker M."/>
        </authorList>
    </citation>
    <scope>NUCLEOTIDE SEQUENCE [LARGE SCALE GENOMIC DNA]</scope>
    <source>
        <strain evidence="1 2">DSM 24995</strain>
    </source>
</reference>
<organism evidence="1 2">
    <name type="scientific">Hungatella effluvii</name>
    <dbReference type="NCBI Taxonomy" id="1096246"/>
    <lineage>
        <taxon>Bacteria</taxon>
        <taxon>Bacillati</taxon>
        <taxon>Bacillota</taxon>
        <taxon>Clostridia</taxon>
        <taxon>Lachnospirales</taxon>
        <taxon>Lachnospiraceae</taxon>
        <taxon>Hungatella</taxon>
    </lineage>
</organism>
<evidence type="ECO:0000313" key="1">
    <source>
        <dbReference type="EMBL" id="PXX57194.1"/>
    </source>
</evidence>
<sequence>MARNEKMEIDNSGINQGIMVANNTGNIYVTLNETKKIPSLISIVVKSLGSACDDSDLPDAADALKEFKPDEKLEYNHVIKYKFVIREFSAYYTYCDNILNVYDNSNLGSKARILRCVHIWYLKEKGELLFKLKDVKKDDLKKVQENSDYLIDKTKEKILSTIKDSDSDGACIEDIEVGIACFVCYCFMECKILEKPI</sequence>
<dbReference type="AlphaFoldDB" id="A0A2V3YS59"/>
<dbReference type="RefSeq" id="WP_110321469.1">
    <property type="nucleotide sequence ID" value="NZ_QJKD01000001.1"/>
</dbReference>